<dbReference type="Pfam" id="PF09269">
    <property type="entry name" value="DUF1967"/>
    <property type="match status" value="1"/>
</dbReference>
<keyword evidence="6 9" id="KW-0378">Hydrolase</keyword>
<dbReference type="PROSITE" id="PS00905">
    <property type="entry name" value="GTP1_OBG"/>
    <property type="match status" value="1"/>
</dbReference>
<dbReference type="EC" id="3.6.5.-" evidence="9"/>
<dbReference type="Gene3D" id="3.40.50.300">
    <property type="entry name" value="P-loop containing nucleotide triphosphate hydrolases"/>
    <property type="match status" value="1"/>
</dbReference>
<dbReference type="GO" id="GO:0000287">
    <property type="term" value="F:magnesium ion binding"/>
    <property type="evidence" value="ECO:0007669"/>
    <property type="project" value="InterPro"/>
</dbReference>
<dbReference type="NCBIfam" id="TIGR02729">
    <property type="entry name" value="Obg_CgtA"/>
    <property type="match status" value="1"/>
</dbReference>
<dbReference type="Proteomes" id="UP000050430">
    <property type="component" value="Unassembled WGS sequence"/>
</dbReference>
<feature type="binding site" evidence="9">
    <location>
        <begin position="290"/>
        <end position="292"/>
    </location>
    <ligand>
        <name>GTP</name>
        <dbReference type="ChEBI" id="CHEBI:37565"/>
    </ligand>
</feature>
<dbReference type="Pfam" id="PF01018">
    <property type="entry name" value="GTP1_OBG"/>
    <property type="match status" value="1"/>
</dbReference>
<comment type="subunit">
    <text evidence="9">Monomer.</text>
</comment>
<sequence>MVHFHREKFVNRGGPDGGDGGRGGDVILEVRPTMNTLSVFRHQLKYIAQDGKNGGPNNMSGKSAENLVVYVPPGTIVINKETGKVLGDLVESGQQLLIARGGRGGRGNQHFATSRNQAPRTGEKGEPAEEFTIKLELKLIADVGLVGLPNAGKSSFLAAVTNANPKIADYPFTTLEAALGVAQIDEENSLVIADIPGLVEGAHKGVGLGFAFLKHVQRNRVLIHMIDGLAEDPLADYTQINNELALFDPKLGSKPQVVVINKIDLPDVKNRLPAIRASFKKAGIQVMTISALARTHVVDVLKKVQELLQQTPEPEPLGLETELPVYRPEENRYEFSIERIPEGWRVSGKGIERAAAMTLWEHEGSVRRFQHLMEKIGLDDALRDAGVEEGDTVFIADFELEWMD</sequence>
<dbReference type="Pfam" id="PF01926">
    <property type="entry name" value="MMR_HSR1"/>
    <property type="match status" value="1"/>
</dbReference>
<dbReference type="InterPro" id="IPR015349">
    <property type="entry name" value="OCT_dom"/>
</dbReference>
<dbReference type="AlphaFoldDB" id="A0A0P6WZ41"/>
<evidence type="ECO:0000256" key="8">
    <source>
        <dbReference type="ARBA" id="ARBA00023134"/>
    </source>
</evidence>
<dbReference type="NCBIfam" id="TIGR03595">
    <property type="entry name" value="Obg_CgtA_exten"/>
    <property type="match status" value="1"/>
</dbReference>
<dbReference type="NCBIfam" id="NF008955">
    <property type="entry name" value="PRK12297.1"/>
    <property type="match status" value="1"/>
</dbReference>
<feature type="domain" description="Obg" evidence="13">
    <location>
        <begin position="1"/>
        <end position="140"/>
    </location>
</feature>
<evidence type="ECO:0000256" key="9">
    <source>
        <dbReference type="HAMAP-Rule" id="MF_01454"/>
    </source>
</evidence>
<dbReference type="GO" id="GO:0003924">
    <property type="term" value="F:GTPase activity"/>
    <property type="evidence" value="ECO:0007669"/>
    <property type="project" value="UniProtKB-UniRule"/>
</dbReference>
<dbReference type="CDD" id="cd01898">
    <property type="entry name" value="Obg"/>
    <property type="match status" value="1"/>
</dbReference>
<dbReference type="InterPro" id="IPR036346">
    <property type="entry name" value="GTP-bd_prot_GTP1/OBG_C_sf"/>
</dbReference>
<keyword evidence="5 9" id="KW-0547">Nucleotide-binding</keyword>
<dbReference type="PROSITE" id="PS51883">
    <property type="entry name" value="OBG"/>
    <property type="match status" value="1"/>
</dbReference>
<feature type="binding site" evidence="9">
    <location>
        <begin position="147"/>
        <end position="154"/>
    </location>
    <ligand>
        <name>GTP</name>
        <dbReference type="ChEBI" id="CHEBI:37565"/>
    </ligand>
</feature>
<feature type="domain" description="OCT" evidence="12">
    <location>
        <begin position="325"/>
        <end position="404"/>
    </location>
</feature>
<dbReference type="FunFam" id="2.70.210.12:FF:000001">
    <property type="entry name" value="GTPase Obg"/>
    <property type="match status" value="1"/>
</dbReference>
<accession>A0A0P6WZ41</accession>
<comment type="caution">
    <text evidence="14">The sequence shown here is derived from an EMBL/GenBank/DDBJ whole genome shotgun (WGS) entry which is preliminary data.</text>
</comment>
<evidence type="ECO:0000259" key="11">
    <source>
        <dbReference type="PROSITE" id="PS51710"/>
    </source>
</evidence>
<comment type="cofactor">
    <cofactor evidence="1 9">
        <name>Mg(2+)</name>
        <dbReference type="ChEBI" id="CHEBI:18420"/>
    </cofactor>
</comment>
<feature type="binding site" evidence="9">
    <location>
        <begin position="172"/>
        <end position="176"/>
    </location>
    <ligand>
        <name>GTP</name>
        <dbReference type="ChEBI" id="CHEBI:37565"/>
    </ligand>
</feature>
<reference evidence="14 15" key="1">
    <citation type="submission" date="2015-07" db="EMBL/GenBank/DDBJ databases">
        <title>Genome sequence of Leptolinea tardivitalis DSM 16556.</title>
        <authorList>
            <person name="Hemp J."/>
            <person name="Ward L.M."/>
            <person name="Pace L.A."/>
            <person name="Fischer W.W."/>
        </authorList>
    </citation>
    <scope>NUCLEOTIDE SEQUENCE [LARGE SCALE GENOMIC DNA]</scope>
    <source>
        <strain evidence="14 15">YMTK-2</strain>
    </source>
</reference>
<dbReference type="SUPFAM" id="SSF102741">
    <property type="entry name" value="Obg GTP-binding protein C-terminal domain"/>
    <property type="match status" value="1"/>
</dbReference>
<evidence type="ECO:0000313" key="15">
    <source>
        <dbReference type="Proteomes" id="UP000050430"/>
    </source>
</evidence>
<dbReference type="EMBL" id="LGCK01000010">
    <property type="protein sequence ID" value="KPL71967.1"/>
    <property type="molecule type" value="Genomic_DNA"/>
</dbReference>
<dbReference type="InterPro" id="IPR006074">
    <property type="entry name" value="GTP1-OBG_CS"/>
</dbReference>
<dbReference type="InterPro" id="IPR006073">
    <property type="entry name" value="GTP-bd"/>
</dbReference>
<feature type="region of interest" description="Disordered" evidence="10">
    <location>
        <begin position="101"/>
        <end position="127"/>
    </location>
</feature>
<dbReference type="PRINTS" id="PR00326">
    <property type="entry name" value="GTP1OBG"/>
</dbReference>
<keyword evidence="8 9" id="KW-0342">GTP-binding</keyword>
<dbReference type="SUPFAM" id="SSF52540">
    <property type="entry name" value="P-loop containing nucleoside triphosphate hydrolases"/>
    <property type="match status" value="1"/>
</dbReference>
<dbReference type="PANTHER" id="PTHR11702:SF31">
    <property type="entry name" value="MITOCHONDRIAL RIBOSOME-ASSOCIATED GTPASE 2"/>
    <property type="match status" value="1"/>
</dbReference>
<name>A0A0P6WZ41_9CHLR</name>
<comment type="similarity">
    <text evidence="2 9">Belongs to the TRAFAC class OBG-HflX-like GTPase superfamily. OBG GTPase family.</text>
</comment>
<feature type="binding site" evidence="9">
    <location>
        <position position="154"/>
    </location>
    <ligand>
        <name>Mg(2+)</name>
        <dbReference type="ChEBI" id="CHEBI:18420"/>
    </ligand>
</feature>
<protein>
    <recommendedName>
        <fullName evidence="9">GTPase Obg</fullName>
        <ecNumber evidence="9">3.6.5.-</ecNumber>
    </recommendedName>
    <alternativeName>
        <fullName evidence="9">GTP-binding protein Obg</fullName>
    </alternativeName>
</protein>
<comment type="function">
    <text evidence="9">An essential GTPase which binds GTP, GDP and possibly (p)ppGpp with moderate affinity, with high nucleotide exchange rates and a fairly low GTP hydrolysis rate. Plays a role in control of the cell cycle, stress response, ribosome biogenesis and in those bacteria that undergo differentiation, in morphogenesis control.</text>
</comment>
<dbReference type="InterPro" id="IPR031167">
    <property type="entry name" value="G_OBG"/>
</dbReference>
<dbReference type="PROSITE" id="PS51710">
    <property type="entry name" value="G_OBG"/>
    <property type="match status" value="1"/>
</dbReference>
<evidence type="ECO:0000256" key="7">
    <source>
        <dbReference type="ARBA" id="ARBA00022842"/>
    </source>
</evidence>
<proteinExistence type="inferred from homology"/>
<feature type="domain" description="OBG-type G" evidence="11">
    <location>
        <begin position="141"/>
        <end position="309"/>
    </location>
</feature>
<evidence type="ECO:0000256" key="4">
    <source>
        <dbReference type="ARBA" id="ARBA00022723"/>
    </source>
</evidence>
<gene>
    <name evidence="9" type="primary">obg</name>
    <name evidence="14" type="ORF">ADM99_10540</name>
</gene>
<feature type="compositionally biased region" description="Polar residues" evidence="10">
    <location>
        <begin position="110"/>
        <end position="119"/>
    </location>
</feature>
<feature type="compositionally biased region" description="Gly residues" evidence="10">
    <location>
        <begin position="14"/>
        <end position="24"/>
    </location>
</feature>
<evidence type="ECO:0000256" key="10">
    <source>
        <dbReference type="SAM" id="MobiDB-lite"/>
    </source>
</evidence>
<evidence type="ECO:0000259" key="13">
    <source>
        <dbReference type="PROSITE" id="PS51883"/>
    </source>
</evidence>
<dbReference type="SUPFAM" id="SSF82051">
    <property type="entry name" value="Obg GTP-binding protein N-terminal domain"/>
    <property type="match status" value="1"/>
</dbReference>
<dbReference type="InterPro" id="IPR036726">
    <property type="entry name" value="GTP1_OBG_dom_sf"/>
</dbReference>
<evidence type="ECO:0000256" key="2">
    <source>
        <dbReference type="ARBA" id="ARBA00007699"/>
    </source>
</evidence>
<dbReference type="HAMAP" id="MF_01454">
    <property type="entry name" value="GTPase_Obg"/>
    <property type="match status" value="1"/>
</dbReference>
<evidence type="ECO:0000256" key="5">
    <source>
        <dbReference type="ARBA" id="ARBA00022741"/>
    </source>
</evidence>
<evidence type="ECO:0000259" key="12">
    <source>
        <dbReference type="PROSITE" id="PS51881"/>
    </source>
</evidence>
<evidence type="ECO:0000256" key="1">
    <source>
        <dbReference type="ARBA" id="ARBA00001946"/>
    </source>
</evidence>
<dbReference type="NCBIfam" id="NF008956">
    <property type="entry name" value="PRK12299.1"/>
    <property type="match status" value="1"/>
</dbReference>
<dbReference type="Gene3D" id="3.30.300.350">
    <property type="entry name" value="GTP-binding protein OBG, C-terminal domain"/>
    <property type="match status" value="1"/>
</dbReference>
<dbReference type="PANTHER" id="PTHR11702">
    <property type="entry name" value="DEVELOPMENTALLY REGULATED GTP-BINDING PROTEIN-RELATED"/>
    <property type="match status" value="1"/>
</dbReference>
<feature type="binding site" evidence="9">
    <location>
        <position position="174"/>
    </location>
    <ligand>
        <name>Mg(2+)</name>
        <dbReference type="ChEBI" id="CHEBI:18420"/>
    </ligand>
</feature>
<dbReference type="InterPro" id="IPR014100">
    <property type="entry name" value="GTP-bd_Obg/CgtA"/>
</dbReference>
<dbReference type="InterPro" id="IPR027417">
    <property type="entry name" value="P-loop_NTPase"/>
</dbReference>
<dbReference type="PROSITE" id="PS51881">
    <property type="entry name" value="OCT"/>
    <property type="match status" value="1"/>
</dbReference>
<keyword evidence="4 9" id="KW-0479">Metal-binding</keyword>
<keyword evidence="15" id="KW-1185">Reference proteome</keyword>
<dbReference type="GO" id="GO:0005525">
    <property type="term" value="F:GTP binding"/>
    <property type="evidence" value="ECO:0007669"/>
    <property type="project" value="UniProtKB-UniRule"/>
</dbReference>
<evidence type="ECO:0000256" key="6">
    <source>
        <dbReference type="ARBA" id="ARBA00022801"/>
    </source>
</evidence>
<feature type="region of interest" description="Disordered" evidence="10">
    <location>
        <begin position="1"/>
        <end position="25"/>
    </location>
</feature>
<keyword evidence="3 9" id="KW-0963">Cytoplasm</keyword>
<dbReference type="GO" id="GO:0042254">
    <property type="term" value="P:ribosome biogenesis"/>
    <property type="evidence" value="ECO:0007669"/>
    <property type="project" value="UniProtKB-UniRule"/>
</dbReference>
<dbReference type="Gene3D" id="2.70.210.12">
    <property type="entry name" value="GTP1/OBG domain"/>
    <property type="match status" value="1"/>
</dbReference>
<dbReference type="InterPro" id="IPR006169">
    <property type="entry name" value="GTP1_OBG_dom"/>
</dbReference>
<evidence type="ECO:0000313" key="14">
    <source>
        <dbReference type="EMBL" id="KPL71967.1"/>
    </source>
</evidence>
<evidence type="ECO:0000256" key="3">
    <source>
        <dbReference type="ARBA" id="ARBA00022490"/>
    </source>
</evidence>
<feature type="binding site" evidence="9">
    <location>
        <begin position="194"/>
        <end position="197"/>
    </location>
    <ligand>
        <name>GTP</name>
        <dbReference type="ChEBI" id="CHEBI:37565"/>
    </ligand>
</feature>
<dbReference type="STRING" id="229920.ADM99_10540"/>
<dbReference type="PATRIC" id="fig|229920.5.peg.2023"/>
<dbReference type="GO" id="GO:0005737">
    <property type="term" value="C:cytoplasm"/>
    <property type="evidence" value="ECO:0007669"/>
    <property type="project" value="UniProtKB-SubCell"/>
</dbReference>
<keyword evidence="7 9" id="KW-0460">Magnesium</keyword>
<comment type="subcellular location">
    <subcellularLocation>
        <location evidence="9">Cytoplasm</location>
    </subcellularLocation>
</comment>
<organism evidence="14 15">
    <name type="scientific">Leptolinea tardivitalis</name>
    <dbReference type="NCBI Taxonomy" id="229920"/>
    <lineage>
        <taxon>Bacteria</taxon>
        <taxon>Bacillati</taxon>
        <taxon>Chloroflexota</taxon>
        <taxon>Anaerolineae</taxon>
        <taxon>Anaerolineales</taxon>
        <taxon>Anaerolineaceae</taxon>
        <taxon>Leptolinea</taxon>
    </lineage>
</organism>
<feature type="binding site" evidence="9">
    <location>
        <begin position="261"/>
        <end position="264"/>
    </location>
    <ligand>
        <name>GTP</name>
        <dbReference type="ChEBI" id="CHEBI:37565"/>
    </ligand>
</feature>
<dbReference type="InterPro" id="IPR045086">
    <property type="entry name" value="OBG_GTPase"/>
</dbReference>